<keyword evidence="2" id="KW-1185">Reference proteome</keyword>
<accession>A0A158B8L3</accession>
<comment type="caution">
    <text evidence="1">The sequence shown here is derived from an EMBL/GenBank/DDBJ whole genome shotgun (WGS) entry which is preliminary data.</text>
</comment>
<dbReference type="Proteomes" id="UP000054596">
    <property type="component" value="Unassembled WGS sequence"/>
</dbReference>
<reference evidence="1" key="1">
    <citation type="submission" date="2016-01" db="EMBL/GenBank/DDBJ databases">
        <authorList>
            <person name="Peeters C."/>
        </authorList>
    </citation>
    <scope>NUCLEOTIDE SEQUENCE [LARGE SCALE GENOMIC DNA]</scope>
    <source>
        <strain evidence="1">LMG 29325</strain>
    </source>
</reference>
<evidence type="ECO:0000313" key="1">
    <source>
        <dbReference type="EMBL" id="SAK66240.1"/>
    </source>
</evidence>
<dbReference type="RefSeq" id="WP_086969660.1">
    <property type="nucleotide sequence ID" value="NZ_FCOJ02000025.1"/>
</dbReference>
<name>A0A158B8L3_9BURK</name>
<dbReference type="OrthoDB" id="9135057at2"/>
<dbReference type="AlphaFoldDB" id="A0A158B8L3"/>
<dbReference type="EMBL" id="FCOJ02000025">
    <property type="protein sequence ID" value="SAK66240.1"/>
    <property type="molecule type" value="Genomic_DNA"/>
</dbReference>
<organism evidence="1 2">
    <name type="scientific">Caballeronia glebae</name>
    <dbReference type="NCBI Taxonomy" id="1777143"/>
    <lineage>
        <taxon>Bacteria</taxon>
        <taxon>Pseudomonadati</taxon>
        <taxon>Pseudomonadota</taxon>
        <taxon>Betaproteobacteria</taxon>
        <taxon>Burkholderiales</taxon>
        <taxon>Burkholderiaceae</taxon>
        <taxon>Caballeronia</taxon>
    </lineage>
</organism>
<sequence length="60" mass="7129">MYFGTLVAQARDEQEKATWQRDMDAARVVTPRRWRAFWRGLATLRVKASHPKVKDRRASR</sequence>
<gene>
    <name evidence="1" type="ORF">AWB82_03699</name>
</gene>
<evidence type="ECO:0000313" key="2">
    <source>
        <dbReference type="Proteomes" id="UP000054596"/>
    </source>
</evidence>
<protein>
    <submittedName>
        <fullName evidence="1">Uncharacterized protein</fullName>
    </submittedName>
</protein>
<proteinExistence type="predicted"/>